<evidence type="ECO:0000256" key="4">
    <source>
        <dbReference type="SAM" id="MobiDB-lite"/>
    </source>
</evidence>
<dbReference type="InterPro" id="IPR050452">
    <property type="entry name" value="Metacaspase"/>
</dbReference>
<evidence type="ECO:0000256" key="3">
    <source>
        <dbReference type="ARBA" id="ARBA00022807"/>
    </source>
</evidence>
<dbReference type="OrthoDB" id="3223806at2759"/>
<dbReference type="GO" id="GO:0004197">
    <property type="term" value="F:cysteine-type endopeptidase activity"/>
    <property type="evidence" value="ECO:0007669"/>
    <property type="project" value="InterPro"/>
</dbReference>
<keyword evidence="2" id="KW-0053">Apoptosis</keyword>
<gene>
    <name evidence="6" type="ORF">DAEQUDRAFT_737307</name>
</gene>
<dbReference type="AlphaFoldDB" id="A0A165RES4"/>
<feature type="region of interest" description="Disordered" evidence="4">
    <location>
        <begin position="691"/>
        <end position="711"/>
    </location>
</feature>
<dbReference type="GO" id="GO:0006508">
    <property type="term" value="P:proteolysis"/>
    <property type="evidence" value="ECO:0007669"/>
    <property type="project" value="InterPro"/>
</dbReference>
<dbReference type="InterPro" id="IPR029030">
    <property type="entry name" value="Caspase-like_dom_sf"/>
</dbReference>
<dbReference type="GO" id="GO:0006915">
    <property type="term" value="P:apoptotic process"/>
    <property type="evidence" value="ECO:0007669"/>
    <property type="project" value="UniProtKB-KW"/>
</dbReference>
<protein>
    <recommendedName>
        <fullName evidence="5">Peptidase C14 caspase domain-containing protein</fullName>
    </recommendedName>
</protein>
<reference evidence="6 7" key="1">
    <citation type="journal article" date="2016" name="Mol. Biol. Evol.">
        <title>Comparative Genomics of Early-Diverging Mushroom-Forming Fungi Provides Insights into the Origins of Lignocellulose Decay Capabilities.</title>
        <authorList>
            <person name="Nagy L.G."/>
            <person name="Riley R."/>
            <person name="Tritt A."/>
            <person name="Adam C."/>
            <person name="Daum C."/>
            <person name="Floudas D."/>
            <person name="Sun H."/>
            <person name="Yadav J.S."/>
            <person name="Pangilinan J."/>
            <person name="Larsson K.H."/>
            <person name="Matsuura K."/>
            <person name="Barry K."/>
            <person name="Labutti K."/>
            <person name="Kuo R."/>
            <person name="Ohm R.A."/>
            <person name="Bhattacharya S.S."/>
            <person name="Shirouzu T."/>
            <person name="Yoshinaga Y."/>
            <person name="Martin F.M."/>
            <person name="Grigoriev I.V."/>
            <person name="Hibbett D.S."/>
        </authorList>
    </citation>
    <scope>NUCLEOTIDE SEQUENCE [LARGE SCALE GENOMIC DNA]</scope>
    <source>
        <strain evidence="6 7">L-15889</strain>
    </source>
</reference>
<keyword evidence="3" id="KW-0788">Thiol protease</keyword>
<evidence type="ECO:0000313" key="7">
    <source>
        <dbReference type="Proteomes" id="UP000076727"/>
    </source>
</evidence>
<keyword evidence="3" id="KW-0378">Hydrolase</keyword>
<dbReference type="GO" id="GO:0005737">
    <property type="term" value="C:cytoplasm"/>
    <property type="evidence" value="ECO:0007669"/>
    <property type="project" value="TreeGrafter"/>
</dbReference>
<evidence type="ECO:0000256" key="1">
    <source>
        <dbReference type="ARBA" id="ARBA00009005"/>
    </source>
</evidence>
<accession>A0A165RES4</accession>
<dbReference type="InterPro" id="IPR011600">
    <property type="entry name" value="Pept_C14_caspase"/>
</dbReference>
<evidence type="ECO:0000313" key="6">
    <source>
        <dbReference type="EMBL" id="KZT70658.1"/>
    </source>
</evidence>
<dbReference type="PANTHER" id="PTHR48104">
    <property type="entry name" value="METACASPASE-4"/>
    <property type="match status" value="1"/>
</dbReference>
<evidence type="ECO:0000256" key="2">
    <source>
        <dbReference type="ARBA" id="ARBA00022703"/>
    </source>
</evidence>
<dbReference type="Pfam" id="PF00656">
    <property type="entry name" value="Peptidase_C14"/>
    <property type="match status" value="1"/>
</dbReference>
<sequence length="721" mass="80178">MPVAQESSSTRRSTFALVIAIDKYRKNSIPPLSGCINDAEDFQMFLTETLHVHPENIHTLFDNAATRDNILKEFDEHLIYNQKIQKDDLIFFYYAGHGDRVDAPGGWSAPKGMVEVICPVDVTAFEDESSTTQGVTRESVPVVYGIPDRTFHALMRHVAEVKGNNIVAVFDCCHSGGISRDLGSDAGVRALPDGSVLSKRLRLPEDLDEKIVNRAPDELQGRNIALKAPDGFSYSGATSHVLLAACQPKEKAREYQTNGRTTRGRFTDNLLGYLRDTVKANSGLQLLRISYADLMKIVAERLKDHIPARDPPCQRPHCEGYHSNRFLFSTEEARTSDTFSLVYGPEENSENAPCVLYMNIGAIHGVVKGETGTRLSAVYSHPASDIPSTRIELYPSRVEPLRSELAIEGISGDRTEEVAKLLNRARATVSVWNVKAMKVRTTQDVPVGNGSFKVVRTKSPGEYADISYVPSVDGGEGCLLTRYDPLITRFARQTLLVERINSRVLDDIARFNFHLYHYTSAARIREELSIKVRLNRLKRPKDGGLGPKLIPADESEDLFTTEGTQVPTLSADPQSAYQLCEDGVKEAIIMDLRPYYGLTLINESKVDIFPYVFYFDPGDYSIAAWYLPQNEQPDAAPLRKQDVPLGIGHGVNADDAIQFSLPPNVNEESGFLKVFASTSYVDMKTLEQPSPWDMNRGSQMKRVPSNPGWSSSTYVLTVRSS</sequence>
<evidence type="ECO:0000259" key="5">
    <source>
        <dbReference type="Pfam" id="PF00656"/>
    </source>
</evidence>
<comment type="similarity">
    <text evidence="1">Belongs to the peptidase C14B family.</text>
</comment>
<organism evidence="6 7">
    <name type="scientific">Daedalea quercina L-15889</name>
    <dbReference type="NCBI Taxonomy" id="1314783"/>
    <lineage>
        <taxon>Eukaryota</taxon>
        <taxon>Fungi</taxon>
        <taxon>Dikarya</taxon>
        <taxon>Basidiomycota</taxon>
        <taxon>Agaricomycotina</taxon>
        <taxon>Agaricomycetes</taxon>
        <taxon>Polyporales</taxon>
        <taxon>Fomitopsis</taxon>
    </lineage>
</organism>
<dbReference type="Proteomes" id="UP000076727">
    <property type="component" value="Unassembled WGS sequence"/>
</dbReference>
<dbReference type="EMBL" id="KV429050">
    <property type="protein sequence ID" value="KZT70658.1"/>
    <property type="molecule type" value="Genomic_DNA"/>
</dbReference>
<dbReference type="SUPFAM" id="SSF52129">
    <property type="entry name" value="Caspase-like"/>
    <property type="match status" value="1"/>
</dbReference>
<feature type="domain" description="Peptidase C14 caspase" evidence="5">
    <location>
        <begin position="15"/>
        <end position="302"/>
    </location>
</feature>
<dbReference type="PANTHER" id="PTHR48104:SF30">
    <property type="entry name" value="METACASPASE-1"/>
    <property type="match status" value="1"/>
</dbReference>
<dbReference type="Gene3D" id="3.40.50.1460">
    <property type="match status" value="1"/>
</dbReference>
<proteinExistence type="inferred from homology"/>
<keyword evidence="3" id="KW-0645">Protease</keyword>
<keyword evidence="7" id="KW-1185">Reference proteome</keyword>
<name>A0A165RES4_9APHY</name>